<dbReference type="Gene3D" id="2.30.30.320">
    <property type="entry name" value="DUF1653-like domain"/>
    <property type="match status" value="1"/>
</dbReference>
<feature type="domain" description="DUF1653" evidence="1">
    <location>
        <begin position="44"/>
        <end position="100"/>
    </location>
</feature>
<keyword evidence="3" id="KW-1185">Reference proteome</keyword>
<evidence type="ECO:0000313" key="3">
    <source>
        <dbReference type="Proteomes" id="UP000295375"/>
    </source>
</evidence>
<dbReference type="InterPro" id="IPR037135">
    <property type="entry name" value="DUF1653-like_dom_sf"/>
</dbReference>
<reference evidence="2 3" key="1">
    <citation type="submission" date="2019-03" db="EMBL/GenBank/DDBJ databases">
        <title>Genomic Encyclopedia of Type Strains, Phase IV (KMG-IV): sequencing the most valuable type-strain genomes for metagenomic binning, comparative biology and taxonomic classification.</title>
        <authorList>
            <person name="Goeker M."/>
        </authorList>
    </citation>
    <scope>NUCLEOTIDE SEQUENCE [LARGE SCALE GENOMIC DNA]</scope>
    <source>
        <strain evidence="2 3">DSM 103792</strain>
    </source>
</reference>
<dbReference type="Proteomes" id="UP000295375">
    <property type="component" value="Unassembled WGS sequence"/>
</dbReference>
<accession>A0A4R6UNY8</accession>
<dbReference type="EMBL" id="SNYM01000006">
    <property type="protein sequence ID" value="TDQ48661.1"/>
    <property type="molecule type" value="Genomic_DNA"/>
</dbReference>
<organism evidence="2 3">
    <name type="scientific">Permianibacter aggregans</name>
    <dbReference type="NCBI Taxonomy" id="1510150"/>
    <lineage>
        <taxon>Bacteria</taxon>
        <taxon>Pseudomonadati</taxon>
        <taxon>Pseudomonadota</taxon>
        <taxon>Gammaproteobacteria</taxon>
        <taxon>Pseudomonadales</taxon>
        <taxon>Pseudomonadaceae</taxon>
        <taxon>Permianibacter</taxon>
    </lineage>
</organism>
<protein>
    <submittedName>
        <fullName evidence="2">Uncharacterized protein DUF1653</fullName>
    </submittedName>
</protein>
<sequence>MSESALSTTLKSALQQPGDTVNLPRPVAMAYLALAEASEPVRWFRHYKGGIYQMLLEVTFEADKQPMIIYRASNGTLWSRYASVFHELVEVEGKMLPRFAEISAEEALSVLR</sequence>
<comment type="caution">
    <text evidence="2">The sequence shown here is derived from an EMBL/GenBank/DDBJ whole genome shotgun (WGS) entry which is preliminary data.</text>
</comment>
<gene>
    <name evidence="2" type="ORF">EV696_106101</name>
</gene>
<name>A0A4R6UNY8_9GAMM</name>
<dbReference type="InterPro" id="IPR023387">
    <property type="entry name" value="DUF1653-like_dom"/>
</dbReference>
<dbReference type="RefSeq" id="WP_232475445.1">
    <property type="nucleotide sequence ID" value="NZ_CP037953.1"/>
</dbReference>
<dbReference type="Pfam" id="PF07866">
    <property type="entry name" value="DUF1653"/>
    <property type="match status" value="1"/>
</dbReference>
<evidence type="ECO:0000259" key="1">
    <source>
        <dbReference type="Pfam" id="PF07866"/>
    </source>
</evidence>
<dbReference type="AlphaFoldDB" id="A0A4R6UNY8"/>
<evidence type="ECO:0000313" key="2">
    <source>
        <dbReference type="EMBL" id="TDQ48661.1"/>
    </source>
</evidence>
<proteinExistence type="predicted"/>